<dbReference type="InterPro" id="IPR007995">
    <property type="entry name" value="DUF742"/>
</dbReference>
<dbReference type="RefSeq" id="WP_310412262.1">
    <property type="nucleotide sequence ID" value="NZ_JAVDYC010000001.1"/>
</dbReference>
<reference evidence="2 3" key="1">
    <citation type="submission" date="2023-07" db="EMBL/GenBank/DDBJ databases">
        <title>Sequencing the genomes of 1000 actinobacteria strains.</title>
        <authorList>
            <person name="Klenk H.-P."/>
        </authorList>
    </citation>
    <scope>NUCLEOTIDE SEQUENCE [LARGE SCALE GENOMIC DNA]</scope>
    <source>
        <strain evidence="2 3">DSM 44711</strain>
    </source>
</reference>
<sequence length="134" mass="14421">MRDRPPDMPQRPGEPETHWMDDDAGPVVRAYAVTGGRVRPVAGGFDLVAFVVSRAGENAWPAHLSPEQRAILAASREPLSVAEVAAKLNLALGVIRVLLGDLLAADLISMYEPPAARRHDEDILKAVVNGLRAL</sequence>
<dbReference type="Pfam" id="PF05331">
    <property type="entry name" value="DUF742"/>
    <property type="match status" value="1"/>
</dbReference>
<accession>A0AAE3ZQ60</accession>
<dbReference type="PANTHER" id="PTHR36221">
    <property type="entry name" value="DUF742 DOMAIN-CONTAINING PROTEIN"/>
    <property type="match status" value="1"/>
</dbReference>
<keyword evidence="3" id="KW-1185">Reference proteome</keyword>
<feature type="region of interest" description="Disordered" evidence="1">
    <location>
        <begin position="1"/>
        <end position="22"/>
    </location>
</feature>
<comment type="caution">
    <text evidence="2">The sequence shown here is derived from an EMBL/GenBank/DDBJ whole genome shotgun (WGS) entry which is preliminary data.</text>
</comment>
<organism evidence="2 3">
    <name type="scientific">Catenuloplanes niger</name>
    <dbReference type="NCBI Taxonomy" id="587534"/>
    <lineage>
        <taxon>Bacteria</taxon>
        <taxon>Bacillati</taxon>
        <taxon>Actinomycetota</taxon>
        <taxon>Actinomycetes</taxon>
        <taxon>Micromonosporales</taxon>
        <taxon>Micromonosporaceae</taxon>
        <taxon>Catenuloplanes</taxon>
    </lineage>
</organism>
<dbReference type="PANTHER" id="PTHR36221:SF1">
    <property type="entry name" value="DUF742 DOMAIN-CONTAINING PROTEIN"/>
    <property type="match status" value="1"/>
</dbReference>
<evidence type="ECO:0000313" key="3">
    <source>
        <dbReference type="Proteomes" id="UP001183629"/>
    </source>
</evidence>
<evidence type="ECO:0000256" key="1">
    <source>
        <dbReference type="SAM" id="MobiDB-lite"/>
    </source>
</evidence>
<evidence type="ECO:0000313" key="2">
    <source>
        <dbReference type="EMBL" id="MDR7322223.1"/>
    </source>
</evidence>
<gene>
    <name evidence="2" type="ORF">J2S44_002473</name>
</gene>
<name>A0AAE3ZQ60_9ACTN</name>
<dbReference type="AlphaFoldDB" id="A0AAE3ZQ60"/>
<dbReference type="Proteomes" id="UP001183629">
    <property type="component" value="Unassembled WGS sequence"/>
</dbReference>
<dbReference type="EMBL" id="JAVDYC010000001">
    <property type="protein sequence ID" value="MDR7322223.1"/>
    <property type="molecule type" value="Genomic_DNA"/>
</dbReference>
<evidence type="ECO:0008006" key="4">
    <source>
        <dbReference type="Google" id="ProtNLM"/>
    </source>
</evidence>
<protein>
    <recommendedName>
        <fullName evidence="4">DUF742 domain-containing protein</fullName>
    </recommendedName>
</protein>
<proteinExistence type="predicted"/>